<protein>
    <submittedName>
        <fullName evidence="1">Uncharacterized protein</fullName>
    </submittedName>
</protein>
<proteinExistence type="predicted"/>
<sequence>MCSHINNCQVMTQGNPFFQLLFGLCSFSSLEPLALMYL</sequence>
<dbReference type="AlphaFoldDB" id="A0A2P2J9R9"/>
<dbReference type="EMBL" id="GGEC01009752">
    <property type="protein sequence ID" value="MBW90235.1"/>
    <property type="molecule type" value="Transcribed_RNA"/>
</dbReference>
<evidence type="ECO:0000313" key="1">
    <source>
        <dbReference type="EMBL" id="MBW90235.1"/>
    </source>
</evidence>
<accession>A0A2P2J9R9</accession>
<name>A0A2P2J9R9_RHIMU</name>
<organism evidence="1">
    <name type="scientific">Rhizophora mucronata</name>
    <name type="common">Asiatic mangrove</name>
    <dbReference type="NCBI Taxonomy" id="61149"/>
    <lineage>
        <taxon>Eukaryota</taxon>
        <taxon>Viridiplantae</taxon>
        <taxon>Streptophyta</taxon>
        <taxon>Embryophyta</taxon>
        <taxon>Tracheophyta</taxon>
        <taxon>Spermatophyta</taxon>
        <taxon>Magnoliopsida</taxon>
        <taxon>eudicotyledons</taxon>
        <taxon>Gunneridae</taxon>
        <taxon>Pentapetalae</taxon>
        <taxon>rosids</taxon>
        <taxon>fabids</taxon>
        <taxon>Malpighiales</taxon>
        <taxon>Rhizophoraceae</taxon>
        <taxon>Rhizophora</taxon>
    </lineage>
</organism>
<reference evidence="1" key="1">
    <citation type="submission" date="2018-02" db="EMBL/GenBank/DDBJ databases">
        <title>Rhizophora mucronata_Transcriptome.</title>
        <authorList>
            <person name="Meera S.P."/>
            <person name="Sreeshan A."/>
            <person name="Augustine A."/>
        </authorList>
    </citation>
    <scope>NUCLEOTIDE SEQUENCE</scope>
    <source>
        <tissue evidence="1">Leaf</tissue>
    </source>
</reference>